<feature type="region of interest" description="Disordered" evidence="1">
    <location>
        <begin position="233"/>
        <end position="303"/>
    </location>
</feature>
<dbReference type="Proteomes" id="UP000249341">
    <property type="component" value="Unassembled WGS sequence"/>
</dbReference>
<sequence>MISFWSVIFGGGARRANRNGPDPRGRRAKAQNRPAIALPEAPPIEPEPVLLALPAAPMLLEQAPPPTKPGPIFVEQPQVFVEQPPVFVEQPQVFVEQPPVFVEQPQVFMEQPQIFDPLGYAESLVPGPRAEVDRTDLGYGDRVEGWVRPDYQDLDDSPPSGEYWTPVPDELYADPEPSARGYGWPVPVERLPQVPAYEPATGFDLTPVEAAEPTAAFVPRAVPRMWPPESEDLRVRLPRSWRDRDEKRPDELRSFRDYDERRSWRDRDLQQEGRGRRERPRPRPRPTAQASGYVSRHAAGPYG</sequence>
<evidence type="ECO:0000256" key="1">
    <source>
        <dbReference type="SAM" id="MobiDB-lite"/>
    </source>
</evidence>
<feature type="compositionally biased region" description="Basic and acidic residues" evidence="1">
    <location>
        <begin position="233"/>
        <end position="275"/>
    </location>
</feature>
<dbReference type="AlphaFoldDB" id="A0A327Z6B9"/>
<proteinExistence type="predicted"/>
<name>A0A327Z6B9_9ACTN</name>
<accession>A0A327Z6B9</accession>
<organism evidence="2 3">
    <name type="scientific">Actinoplanes lutulentus</name>
    <dbReference type="NCBI Taxonomy" id="1287878"/>
    <lineage>
        <taxon>Bacteria</taxon>
        <taxon>Bacillati</taxon>
        <taxon>Actinomycetota</taxon>
        <taxon>Actinomycetes</taxon>
        <taxon>Micromonosporales</taxon>
        <taxon>Micromonosporaceae</taxon>
        <taxon>Actinoplanes</taxon>
    </lineage>
</organism>
<gene>
    <name evidence="2" type="ORF">B0I29_11332</name>
</gene>
<reference evidence="2 3" key="1">
    <citation type="submission" date="2018-06" db="EMBL/GenBank/DDBJ databases">
        <title>Genomic Encyclopedia of Type Strains, Phase III (KMG-III): the genomes of soil and plant-associated and newly described type strains.</title>
        <authorList>
            <person name="Whitman W."/>
        </authorList>
    </citation>
    <scope>NUCLEOTIDE SEQUENCE [LARGE SCALE GENOMIC DNA]</scope>
    <source>
        <strain evidence="2 3">CGMCC 4.7090</strain>
    </source>
</reference>
<comment type="caution">
    <text evidence="2">The sequence shown here is derived from an EMBL/GenBank/DDBJ whole genome shotgun (WGS) entry which is preliminary data.</text>
</comment>
<evidence type="ECO:0000313" key="3">
    <source>
        <dbReference type="Proteomes" id="UP000249341"/>
    </source>
</evidence>
<keyword evidence="3" id="KW-1185">Reference proteome</keyword>
<protein>
    <submittedName>
        <fullName evidence="2">Uncharacterized protein</fullName>
    </submittedName>
</protein>
<evidence type="ECO:0000313" key="2">
    <source>
        <dbReference type="EMBL" id="RAK32737.1"/>
    </source>
</evidence>
<dbReference type="EMBL" id="QLMJ01000013">
    <property type="protein sequence ID" value="RAK32737.1"/>
    <property type="molecule type" value="Genomic_DNA"/>
</dbReference>
<feature type="region of interest" description="Disordered" evidence="1">
    <location>
        <begin position="13"/>
        <end position="41"/>
    </location>
</feature>